<feature type="compositionally biased region" description="Basic residues" evidence="1">
    <location>
        <begin position="172"/>
        <end position="186"/>
    </location>
</feature>
<accession>A0A1U8AVB2</accession>
<evidence type="ECO:0000313" key="3">
    <source>
        <dbReference type="Proteomes" id="UP000189703"/>
    </source>
</evidence>
<gene>
    <name evidence="4" type="primary">LOC104607858</name>
</gene>
<proteinExistence type="predicted"/>
<evidence type="ECO:0000313" key="4">
    <source>
        <dbReference type="RefSeq" id="XP_010271911.1"/>
    </source>
</evidence>
<dbReference type="GO" id="GO:0005634">
    <property type="term" value="C:nucleus"/>
    <property type="evidence" value="ECO:0000318"/>
    <property type="project" value="GO_Central"/>
</dbReference>
<evidence type="ECO:0000256" key="1">
    <source>
        <dbReference type="SAM" id="MobiDB-lite"/>
    </source>
</evidence>
<reference evidence="4" key="1">
    <citation type="submission" date="2025-08" db="UniProtKB">
        <authorList>
            <consortium name="RefSeq"/>
        </authorList>
    </citation>
    <scope>IDENTIFICATION</scope>
</reference>
<feature type="region of interest" description="Disordered" evidence="1">
    <location>
        <begin position="152"/>
        <end position="186"/>
    </location>
</feature>
<dbReference type="Proteomes" id="UP000189703">
    <property type="component" value="Unplaced"/>
</dbReference>
<dbReference type="eggNOG" id="ENOG502RDA7">
    <property type="taxonomic scope" value="Eukaryota"/>
</dbReference>
<dbReference type="InterPro" id="IPR036420">
    <property type="entry name" value="BRCT_dom_sf"/>
</dbReference>
<dbReference type="GeneID" id="104607858"/>
<dbReference type="GO" id="GO:0042393">
    <property type="term" value="F:histone binding"/>
    <property type="evidence" value="ECO:0000318"/>
    <property type="project" value="GO_Central"/>
</dbReference>
<dbReference type="KEGG" id="nnu:104607858"/>
<keyword evidence="3" id="KW-1185">Reference proteome</keyword>
<evidence type="ECO:0000259" key="2">
    <source>
        <dbReference type="PROSITE" id="PS50172"/>
    </source>
</evidence>
<dbReference type="GO" id="GO:0000077">
    <property type="term" value="P:DNA damage checkpoint signaling"/>
    <property type="evidence" value="ECO:0000318"/>
    <property type="project" value="GO_Central"/>
</dbReference>
<dbReference type="PROSITE" id="PS50172">
    <property type="entry name" value="BRCT"/>
    <property type="match status" value="2"/>
</dbReference>
<dbReference type="PANTHER" id="PTHR15321">
    <property type="entry name" value="TUMOR SUPPRESSOR P53-BINDING PROTEIN 1"/>
    <property type="match status" value="1"/>
</dbReference>
<feature type="compositionally biased region" description="Polar residues" evidence="1">
    <location>
        <begin position="161"/>
        <end position="171"/>
    </location>
</feature>
<name>A0A1U8AVB2_NELNU</name>
<feature type="region of interest" description="Disordered" evidence="1">
    <location>
        <begin position="725"/>
        <end position="747"/>
    </location>
</feature>
<dbReference type="InterPro" id="IPR047252">
    <property type="entry name" value="TP53BP1-like"/>
</dbReference>
<feature type="domain" description="BRCT" evidence="2">
    <location>
        <begin position="799"/>
        <end position="906"/>
    </location>
</feature>
<dbReference type="OrthoDB" id="646980at2759"/>
<dbReference type="InParanoid" id="A0A1U8AVB2"/>
<dbReference type="GO" id="GO:0045944">
    <property type="term" value="P:positive regulation of transcription by RNA polymerase II"/>
    <property type="evidence" value="ECO:0000318"/>
    <property type="project" value="GO_Central"/>
</dbReference>
<dbReference type="PANTHER" id="PTHR15321:SF3">
    <property type="entry name" value="TP53-BINDING PROTEIN 1"/>
    <property type="match status" value="1"/>
</dbReference>
<organism evidence="3 4">
    <name type="scientific">Nelumbo nucifera</name>
    <name type="common">Sacred lotus</name>
    <dbReference type="NCBI Taxonomy" id="4432"/>
    <lineage>
        <taxon>Eukaryota</taxon>
        <taxon>Viridiplantae</taxon>
        <taxon>Streptophyta</taxon>
        <taxon>Embryophyta</taxon>
        <taxon>Tracheophyta</taxon>
        <taxon>Spermatophyta</taxon>
        <taxon>Magnoliopsida</taxon>
        <taxon>Proteales</taxon>
        <taxon>Nelumbonaceae</taxon>
        <taxon>Nelumbo</taxon>
    </lineage>
</organism>
<dbReference type="Gene3D" id="3.40.50.10190">
    <property type="entry name" value="BRCT domain"/>
    <property type="match status" value="2"/>
</dbReference>
<dbReference type="SMART" id="SM00292">
    <property type="entry name" value="BRCT"/>
    <property type="match status" value="2"/>
</dbReference>
<sequence length="1049" mass="116493">MASSGFRPPQFSEDVAWLPVWLQPCRISPFDESTKDSQDPRQQTCKDLVFVQEDTHEARDVDLCPREDALYKSCHLFLSGGDNTPTGTMPSSENMPHFHLHLSSDGISQHTPGSILDIIKTESILSKEMLNVASAIPENSGSQVRNVNMLLSTSKPRDSQNSRIQSLGKSNRNNRRKKQEKSNSRRLKTANFEDAIELSIAASEALVISELVKNSAALESLSANSVLEVALRVKEARNGNLLLDGLDDASTCSSKGVDETELLLDLDEDFMEDAFEDVGISVKWVSSSCNNQCGFNLATKDACSPSRIFSHVLDTPASGKQDACDSDVQYRGFRVQEGVKFDIADANLFYTQASIDSPWVQESGKAVAENEITDVDTDKFRSRWLGGWTIKPDNSGILKDAEVFACLDQSSRKGPGKFFIGETSFLSESADVAPDENSFVQNLETCISLMPGMPSEYLCDRTDEEIVPSQDIVRSSSLSLADPICSLVPCSVSCDNVNDTLYPDQKYREEETDECLNPISDLGTDNLPRTLASTVQSANTENNTLPKIHSKISGATSRRELNSLKAYSMLVPAQNFISKSKNIHGNESLSVAGALGFLSPEKGDNYLRSSSNEATRLLCLDPASKCSAGEGCEISATGKHIPELMVKKTTSKETESSRDELQVNQKEDRWSPIILNNGSRRRHRASKIVESYITGEGNLERFLVPELMKNTNLVCCEDQSKTKLLPQLPSSPLPHPHDDQGPPPKKKVRFSEDKIKFQHNKSRPGSITRFGKRLENSNSQLNFRARKVNSLKNCRIKYRSRMIFQGIEFLLTGFSSQKERELEALIREHGGIVLSHIPLPSLDIRGNRRSRRNQKQKLLPVLLAPKKLETTKFLYGCAVNAFLLKDNWLTDSIVAGSMLNPDKRYMILQNQTNAKVRRIGRSVCCDNMSYIFDRVGVMLHGRHSFCTKLANIVKHGGGQVFRTLQWLIQSLQNGKNSVGVIVAEDVSRASRHLRHCALEQKLPMMPATWVIDSLHLGRLLPFVEDGPSYLNSTVEVPDCSTAVESSEET</sequence>
<dbReference type="STRING" id="4432.A0A1U8AVB2"/>
<dbReference type="SUPFAM" id="SSF52113">
    <property type="entry name" value="BRCT domain"/>
    <property type="match status" value="2"/>
</dbReference>
<dbReference type="OMA" id="CVNCAFI"/>
<dbReference type="Pfam" id="PF18428">
    <property type="entry name" value="BRCT_3"/>
    <property type="match status" value="1"/>
</dbReference>
<dbReference type="AlphaFoldDB" id="A0A1U8AVB2"/>
<protein>
    <submittedName>
        <fullName evidence="4">Uncharacterized protein LOC104607858 isoform X1</fullName>
    </submittedName>
</protein>
<dbReference type="InterPro" id="IPR001357">
    <property type="entry name" value="BRCT_dom"/>
</dbReference>
<dbReference type="RefSeq" id="XP_010271911.1">
    <property type="nucleotide sequence ID" value="XM_010273609.2"/>
</dbReference>
<feature type="domain" description="BRCT" evidence="2">
    <location>
        <begin position="927"/>
        <end position="1021"/>
    </location>
</feature>